<feature type="domain" description="Acyltransferase 3" evidence="2">
    <location>
        <begin position="6"/>
        <end position="344"/>
    </location>
</feature>
<dbReference type="InterPro" id="IPR002656">
    <property type="entry name" value="Acyl_transf_3_dom"/>
</dbReference>
<dbReference type="PANTHER" id="PTHR23028">
    <property type="entry name" value="ACETYLTRANSFERASE"/>
    <property type="match status" value="1"/>
</dbReference>
<dbReference type="InterPro" id="IPR050879">
    <property type="entry name" value="Acyltransferase_3"/>
</dbReference>
<gene>
    <name evidence="3" type="primary">oac</name>
    <name evidence="3" type="ORF">GCM10010981_04630</name>
</gene>
<proteinExistence type="predicted"/>
<dbReference type="Proteomes" id="UP000620046">
    <property type="component" value="Unassembled WGS sequence"/>
</dbReference>
<organism evidence="3 4">
    <name type="scientific">Dyella nitratireducens</name>
    <dbReference type="NCBI Taxonomy" id="1849580"/>
    <lineage>
        <taxon>Bacteria</taxon>
        <taxon>Pseudomonadati</taxon>
        <taxon>Pseudomonadota</taxon>
        <taxon>Gammaproteobacteria</taxon>
        <taxon>Lysobacterales</taxon>
        <taxon>Rhodanobacteraceae</taxon>
        <taxon>Dyella</taxon>
    </lineage>
</organism>
<evidence type="ECO:0000256" key="1">
    <source>
        <dbReference type="SAM" id="Phobius"/>
    </source>
</evidence>
<keyword evidence="1" id="KW-0472">Membrane</keyword>
<evidence type="ECO:0000313" key="3">
    <source>
        <dbReference type="EMBL" id="GGA19700.1"/>
    </source>
</evidence>
<keyword evidence="1" id="KW-0812">Transmembrane</keyword>
<feature type="transmembrane region" description="Helical" evidence="1">
    <location>
        <begin position="331"/>
        <end position="349"/>
    </location>
</feature>
<keyword evidence="3" id="KW-0808">Transferase</keyword>
<feature type="transmembrane region" description="Helical" evidence="1">
    <location>
        <begin position="12"/>
        <end position="30"/>
    </location>
</feature>
<feature type="transmembrane region" description="Helical" evidence="1">
    <location>
        <begin position="158"/>
        <end position="177"/>
    </location>
</feature>
<name>A0ABQ1FMC2_9GAMM</name>
<keyword evidence="1" id="KW-1133">Transmembrane helix</keyword>
<dbReference type="RefSeq" id="WP_188792651.1">
    <property type="nucleotide sequence ID" value="NZ_BMJA01000001.1"/>
</dbReference>
<sequence length="376" mass="41973">MARKPGLDLLRALAILWVMPFHSYIAGYMGGGVLRWSGWMGVDLFFALSGFLIGSQVFNALAANGRVDFGDFYLRRSFRTLPAYFVMLGIYVAWPSMREEPGMMPLWQFLTYTLNLFMDPSRGAFSHAWSLCVEEQFYLVFPLLALLLARNGRWRRGVVVIAGWVLGGMMLRAWLWMHFLQPIQAGGGDGGVTYLRFLYIPTYARLDDLLGGIALAAARSYGTRGWAWIERHANAVSMAGVILTGLCMWGFNGERFSFAANVFGYPALALAMTALVAGAASERGVLARSRVPGAGWFAAASYSLYLSHKMVYGQLHGRFAPWVDGHGNWTVLLYVAAVLVAGAVLHYVVERPCLRLREPVLRMWAQRRPYMPEPIS</sequence>
<feature type="transmembrane region" description="Helical" evidence="1">
    <location>
        <begin position="36"/>
        <end position="61"/>
    </location>
</feature>
<dbReference type="GO" id="GO:0016746">
    <property type="term" value="F:acyltransferase activity"/>
    <property type="evidence" value="ECO:0007669"/>
    <property type="project" value="UniProtKB-KW"/>
</dbReference>
<feature type="transmembrane region" description="Helical" evidence="1">
    <location>
        <begin position="263"/>
        <end position="281"/>
    </location>
</feature>
<protein>
    <submittedName>
        <fullName evidence="3">Acyltransferase</fullName>
    </submittedName>
</protein>
<reference evidence="4" key="1">
    <citation type="journal article" date="2019" name="Int. J. Syst. Evol. Microbiol.">
        <title>The Global Catalogue of Microorganisms (GCM) 10K type strain sequencing project: providing services to taxonomists for standard genome sequencing and annotation.</title>
        <authorList>
            <consortium name="The Broad Institute Genomics Platform"/>
            <consortium name="The Broad Institute Genome Sequencing Center for Infectious Disease"/>
            <person name="Wu L."/>
            <person name="Ma J."/>
        </authorList>
    </citation>
    <scope>NUCLEOTIDE SEQUENCE [LARGE SCALE GENOMIC DNA]</scope>
    <source>
        <strain evidence="4">CGMCC 1.15439</strain>
    </source>
</reference>
<feature type="transmembrane region" description="Helical" evidence="1">
    <location>
        <begin position="128"/>
        <end position="149"/>
    </location>
</feature>
<accession>A0ABQ1FMC2</accession>
<keyword evidence="4" id="KW-1185">Reference proteome</keyword>
<feature type="transmembrane region" description="Helical" evidence="1">
    <location>
        <begin position="81"/>
        <end position="97"/>
    </location>
</feature>
<dbReference type="PANTHER" id="PTHR23028:SF53">
    <property type="entry name" value="ACYL_TRANSF_3 DOMAIN-CONTAINING PROTEIN"/>
    <property type="match status" value="1"/>
</dbReference>
<evidence type="ECO:0000313" key="4">
    <source>
        <dbReference type="Proteomes" id="UP000620046"/>
    </source>
</evidence>
<dbReference type="Pfam" id="PF01757">
    <property type="entry name" value="Acyl_transf_3"/>
    <property type="match status" value="1"/>
</dbReference>
<evidence type="ECO:0000259" key="2">
    <source>
        <dbReference type="Pfam" id="PF01757"/>
    </source>
</evidence>
<keyword evidence="3" id="KW-0012">Acyltransferase</keyword>
<comment type="caution">
    <text evidence="3">The sequence shown here is derived from an EMBL/GenBank/DDBJ whole genome shotgun (WGS) entry which is preliminary data.</text>
</comment>
<feature type="transmembrane region" description="Helical" evidence="1">
    <location>
        <begin position="293"/>
        <end position="311"/>
    </location>
</feature>
<dbReference type="EMBL" id="BMJA01000001">
    <property type="protein sequence ID" value="GGA19700.1"/>
    <property type="molecule type" value="Genomic_DNA"/>
</dbReference>